<keyword evidence="4" id="KW-1185">Reference proteome</keyword>
<proteinExistence type="predicted"/>
<dbReference type="CDD" id="cd03440">
    <property type="entry name" value="hot_dog"/>
    <property type="match status" value="1"/>
</dbReference>
<comment type="caution">
    <text evidence="3">The sequence shown here is derived from an EMBL/GenBank/DDBJ whole genome shotgun (WGS) entry which is preliminary data.</text>
</comment>
<dbReference type="Gene3D" id="2.40.160.210">
    <property type="entry name" value="Acyl-CoA thioesterase, double hotdog domain"/>
    <property type="match status" value="1"/>
</dbReference>
<dbReference type="Proteomes" id="UP001271007">
    <property type="component" value="Unassembled WGS sequence"/>
</dbReference>
<dbReference type="InterPro" id="IPR049450">
    <property type="entry name" value="ACOT8-like_C"/>
</dbReference>
<evidence type="ECO:0000259" key="2">
    <source>
        <dbReference type="Pfam" id="PF20789"/>
    </source>
</evidence>
<dbReference type="Pfam" id="PF13622">
    <property type="entry name" value="4HBT_3"/>
    <property type="match status" value="1"/>
</dbReference>
<dbReference type="InterPro" id="IPR052389">
    <property type="entry name" value="Sec_Metab_Biosynth-Assoc"/>
</dbReference>
<dbReference type="PANTHER" id="PTHR38110:SF4">
    <property type="entry name" value="THIOESTERASE-LIKE SUPERFAMILY-DOMAIN-CONTAINING PROTEIN"/>
    <property type="match status" value="1"/>
</dbReference>
<organism evidence="3 4">
    <name type="scientific">Extremus antarcticus</name>
    <dbReference type="NCBI Taxonomy" id="702011"/>
    <lineage>
        <taxon>Eukaryota</taxon>
        <taxon>Fungi</taxon>
        <taxon>Dikarya</taxon>
        <taxon>Ascomycota</taxon>
        <taxon>Pezizomycotina</taxon>
        <taxon>Dothideomycetes</taxon>
        <taxon>Dothideomycetidae</taxon>
        <taxon>Mycosphaerellales</taxon>
        <taxon>Extremaceae</taxon>
        <taxon>Extremus</taxon>
    </lineage>
</organism>
<dbReference type="InterPro" id="IPR042171">
    <property type="entry name" value="Acyl-CoA_hotdog"/>
</dbReference>
<evidence type="ECO:0000313" key="4">
    <source>
        <dbReference type="Proteomes" id="UP001271007"/>
    </source>
</evidence>
<dbReference type="SUPFAM" id="SSF54637">
    <property type="entry name" value="Thioesterase/thiol ester dehydrase-isomerase"/>
    <property type="match status" value="1"/>
</dbReference>
<evidence type="ECO:0000259" key="1">
    <source>
        <dbReference type="Pfam" id="PF13622"/>
    </source>
</evidence>
<name>A0AAJ0DMG7_9PEZI</name>
<feature type="domain" description="Acyl-CoA thioesterase-like C-terminal" evidence="2">
    <location>
        <begin position="184"/>
        <end position="303"/>
    </location>
</feature>
<evidence type="ECO:0008006" key="5">
    <source>
        <dbReference type="Google" id="ProtNLM"/>
    </source>
</evidence>
<dbReference type="EMBL" id="JAWDJX010000017">
    <property type="protein sequence ID" value="KAK3053260.1"/>
    <property type="molecule type" value="Genomic_DNA"/>
</dbReference>
<feature type="domain" description="Acyl-CoA thioesterase-like N-terminal HotDog" evidence="1">
    <location>
        <begin position="30"/>
        <end position="109"/>
    </location>
</feature>
<protein>
    <recommendedName>
        <fullName evidence="5">Thioesterase family protein</fullName>
    </recommendedName>
</protein>
<dbReference type="Pfam" id="PF20789">
    <property type="entry name" value="4HBT_3C"/>
    <property type="match status" value="1"/>
</dbReference>
<dbReference type="AlphaFoldDB" id="A0AAJ0DMG7"/>
<reference evidence="3" key="1">
    <citation type="submission" date="2023-04" db="EMBL/GenBank/DDBJ databases">
        <title>Black Yeasts Isolated from many extreme environments.</title>
        <authorList>
            <person name="Coleine C."/>
            <person name="Stajich J.E."/>
            <person name="Selbmann L."/>
        </authorList>
    </citation>
    <scope>NUCLEOTIDE SEQUENCE</scope>
    <source>
        <strain evidence="3">CCFEE 5312</strain>
    </source>
</reference>
<accession>A0AAJ0DMG7</accession>
<gene>
    <name evidence="3" type="ORF">LTR09_005886</name>
</gene>
<dbReference type="InterPro" id="IPR029069">
    <property type="entry name" value="HotDog_dom_sf"/>
</dbReference>
<evidence type="ECO:0000313" key="3">
    <source>
        <dbReference type="EMBL" id="KAK3053260.1"/>
    </source>
</evidence>
<sequence length="333" mass="37392">MSDNIVLNALSIERKGSNAYTARIGQDQRFGEFLHGGFTASLLVYTALEHAKSTLERTKEQHIISCQIQYLKPVNKSEIQLQVEHVRVGKANATLRVVLSQKGSPSVTGDVNLIDAAANRGVTVNTGFTLNPPPTPSDLKKFETNDDPNWILYHLPYNKTSQGQPLSHWNLFFTRAGPVNPRLHDMWCMLHNSKARITNVMLPVLADAYLRQADNFTPNSDFSYAACVARAERAIDGDVRQDDLDKAVMRYWTATQSLSLEIVRQLPEEGVQWVLLRAEAKAIRDGRLVVEVTLLDEEMRLLAYGKAVDLLIPAQRWVQESLRDGRGAKIMKI</sequence>
<dbReference type="InterPro" id="IPR049449">
    <property type="entry name" value="TesB_ACOT8-like_N"/>
</dbReference>
<dbReference type="PANTHER" id="PTHR38110">
    <property type="entry name" value="CHROMOSOME 23, WHOLE GENOME SHOTGUN SEQUENCE"/>
    <property type="match status" value="1"/>
</dbReference>